<gene>
    <name evidence="1" type="ORF">ACCI49_00375</name>
</gene>
<evidence type="ECO:0000313" key="2">
    <source>
        <dbReference type="Proteomes" id="UP001569428"/>
    </source>
</evidence>
<sequence length="333" mass="38126">MAATNNAVLTKNEEIYQHAPSSERNMPWLHGVEYMTADSAGYVYWKGLHIEHCDSPYESSSAKEIQDLAKRCLHLESLGIRPGTETAIWHWNWMKDLTSDHPWLGFFKHAPRLWESDGSLAIVMAENRLAIFTSGNIEFFKSIGTFLESKGYECDPEEVDCDKLRMAGFDTPKEGQKELLDIVDVPLARVVSLLEKYHVPRDLYQIDGRSVPDFTLDEFEDLVEAVGNIEQLEFESLTSGPEVTSKQHSLVKRAQEAGYVRNQFSPCHSSLTKKGKKAWSRLLEEASREYLKVNEYKIRYNRLWGSWVLHHKEVGVCGEYHKRSKAVEVAQKG</sequence>
<evidence type="ECO:0000313" key="1">
    <source>
        <dbReference type="EMBL" id="MFA0809357.1"/>
    </source>
</evidence>
<dbReference type="Proteomes" id="UP001569428">
    <property type="component" value="Unassembled WGS sequence"/>
</dbReference>
<reference evidence="1 2" key="1">
    <citation type="submission" date="2024-08" db="EMBL/GenBank/DDBJ databases">
        <authorList>
            <person name="Ishaq N."/>
        </authorList>
    </citation>
    <scope>NUCLEOTIDE SEQUENCE [LARGE SCALE GENOMIC DNA]</scope>
    <source>
        <strain evidence="1 2">DSM 18651</strain>
    </source>
</reference>
<comment type="caution">
    <text evidence="1">The sequence shown here is derived from an EMBL/GenBank/DDBJ whole genome shotgun (WGS) entry which is preliminary data.</text>
</comment>
<organism evidence="1 2">
    <name type="scientific">Microbulbifer epialgicus</name>
    <dbReference type="NCBI Taxonomy" id="393907"/>
    <lineage>
        <taxon>Bacteria</taxon>
        <taxon>Pseudomonadati</taxon>
        <taxon>Pseudomonadota</taxon>
        <taxon>Gammaproteobacteria</taxon>
        <taxon>Cellvibrionales</taxon>
        <taxon>Microbulbiferaceae</taxon>
        <taxon>Microbulbifer</taxon>
    </lineage>
</organism>
<proteinExistence type="predicted"/>
<keyword evidence="2" id="KW-1185">Reference proteome</keyword>
<name>A0ABV4NUG6_9GAMM</name>
<dbReference type="EMBL" id="JBGMEK010000001">
    <property type="protein sequence ID" value="MFA0809357.1"/>
    <property type="molecule type" value="Genomic_DNA"/>
</dbReference>
<protein>
    <submittedName>
        <fullName evidence="1">Uncharacterized protein</fullName>
    </submittedName>
</protein>
<accession>A0ABV4NUG6</accession>
<dbReference type="RefSeq" id="WP_371836978.1">
    <property type="nucleotide sequence ID" value="NZ_JBGMEK010000001.1"/>
</dbReference>